<dbReference type="RefSeq" id="WP_204284002.1">
    <property type="nucleotide sequence ID" value="NZ_BAABEJ010000003.1"/>
</dbReference>
<gene>
    <name evidence="1" type="ORF">Mam01_06510</name>
</gene>
<evidence type="ECO:0000313" key="2">
    <source>
        <dbReference type="Proteomes" id="UP000651728"/>
    </source>
</evidence>
<keyword evidence="2" id="KW-1185">Reference proteome</keyword>
<organism evidence="1 2">
    <name type="scientific">Microbispora amethystogenes</name>
    <dbReference type="NCBI Taxonomy" id="1427754"/>
    <lineage>
        <taxon>Bacteria</taxon>
        <taxon>Bacillati</taxon>
        <taxon>Actinomycetota</taxon>
        <taxon>Actinomycetes</taxon>
        <taxon>Streptosporangiales</taxon>
        <taxon>Streptosporangiaceae</taxon>
        <taxon>Microbispora</taxon>
    </lineage>
</organism>
<proteinExistence type="predicted"/>
<protein>
    <submittedName>
        <fullName evidence="1">Uncharacterized protein</fullName>
    </submittedName>
</protein>
<dbReference type="Proteomes" id="UP000651728">
    <property type="component" value="Unassembled WGS sequence"/>
</dbReference>
<reference evidence="1 2" key="1">
    <citation type="submission" date="2021-01" db="EMBL/GenBank/DDBJ databases">
        <title>Whole genome shotgun sequence of Microbispora amethystogenes NBRC 101907.</title>
        <authorList>
            <person name="Komaki H."/>
            <person name="Tamura T."/>
        </authorList>
    </citation>
    <scope>NUCLEOTIDE SEQUENCE [LARGE SCALE GENOMIC DNA]</scope>
    <source>
        <strain evidence="1 2">NBRC 101907</strain>
    </source>
</reference>
<evidence type="ECO:0000313" key="1">
    <source>
        <dbReference type="EMBL" id="GIH30487.1"/>
    </source>
</evidence>
<comment type="caution">
    <text evidence="1">The sequence shown here is derived from an EMBL/GenBank/DDBJ whole genome shotgun (WGS) entry which is preliminary data.</text>
</comment>
<dbReference type="EMBL" id="BOOB01000004">
    <property type="protein sequence ID" value="GIH30487.1"/>
    <property type="molecule type" value="Genomic_DNA"/>
</dbReference>
<name>A0ABQ4F6Q3_9ACTN</name>
<accession>A0ABQ4F6Q3</accession>
<sequence>MTTAPRYLGEPHADALLSGLLLLTQEVAVLRHRCAVLEAERDGRQPPSPDDSDLMPRLVDELFGRLGTTQGTTGKEDR</sequence>